<proteinExistence type="predicted"/>
<organism evidence="2 3">
    <name type="scientific">Kineosphaera limosa NBRC 100340</name>
    <dbReference type="NCBI Taxonomy" id="1184609"/>
    <lineage>
        <taxon>Bacteria</taxon>
        <taxon>Bacillati</taxon>
        <taxon>Actinomycetota</taxon>
        <taxon>Actinomycetes</taxon>
        <taxon>Micrococcales</taxon>
        <taxon>Dermatophilaceae</taxon>
        <taxon>Kineosphaera</taxon>
    </lineage>
</organism>
<comment type="caution">
    <text evidence="2">The sequence shown here is derived from an EMBL/GenBank/DDBJ whole genome shotgun (WGS) entry which is preliminary data.</text>
</comment>
<dbReference type="Gene3D" id="3.40.50.12780">
    <property type="entry name" value="N-terminal domain of ligase-like"/>
    <property type="match status" value="1"/>
</dbReference>
<name>K6VH70_9MICO</name>
<feature type="region of interest" description="Disordered" evidence="1">
    <location>
        <begin position="564"/>
        <end position="585"/>
    </location>
</feature>
<reference evidence="2 3" key="1">
    <citation type="submission" date="2012-08" db="EMBL/GenBank/DDBJ databases">
        <title>Whole genome shotgun sequence of Kineosphaera limosa NBRC 100340.</title>
        <authorList>
            <person name="Yoshida I."/>
            <person name="Isaki S."/>
            <person name="Hosoyama A."/>
            <person name="Tsuchikane K."/>
            <person name="Katsumata H."/>
            <person name="Ando Y."/>
            <person name="Ohji S."/>
            <person name="Hamada M."/>
            <person name="Tamura T."/>
            <person name="Yamazoe A."/>
            <person name="Yamazaki S."/>
            <person name="Fujita N."/>
        </authorList>
    </citation>
    <scope>NUCLEOTIDE SEQUENCE [LARGE SCALE GENOMIC DNA]</scope>
    <source>
        <strain evidence="2 3">NBRC 100340</strain>
    </source>
</reference>
<dbReference type="AlphaFoldDB" id="K6VH70"/>
<feature type="compositionally biased region" description="Acidic residues" evidence="1">
    <location>
        <begin position="1"/>
        <end position="11"/>
    </location>
</feature>
<dbReference type="STRING" id="1184609.KILIM_022_00380"/>
<dbReference type="PANTHER" id="PTHR43845:SF1">
    <property type="entry name" value="BLR5969 PROTEIN"/>
    <property type="match status" value="1"/>
</dbReference>
<dbReference type="Proteomes" id="UP000008366">
    <property type="component" value="Unassembled WGS sequence"/>
</dbReference>
<evidence type="ECO:0000313" key="3">
    <source>
        <dbReference type="Proteomes" id="UP000008366"/>
    </source>
</evidence>
<protein>
    <recommendedName>
        <fullName evidence="4">Phenylacetate-CoA ligase</fullName>
    </recommendedName>
</protein>
<evidence type="ECO:0000313" key="2">
    <source>
        <dbReference type="EMBL" id="GAB95553.1"/>
    </source>
</evidence>
<sequence>MNGGMDEDVTDDGARRTPSGLGRRGPGPVGMRAEPTDAVGHVWHSPPLRHVRRGGLRVAAKALSGVYSLHKTHPALWRFTATHYTPRMGELARLHAWMTCQMANLHVPAYQRHLHEHGFEFAWWDLAAFPVTTKDNYVRRHDDADRCWHGRLESRGTTVDESSGSSGTPYNWVRGRNELSDIHRNVAGFTSLVHRGQEPLFVINAYSMGAWATGTNTGIAMARIAMVKNTGPDLEKIVDTLLHFGPGFTYIVTAYPPFLKDLRDRLDAIGFDWASFGIHGLVGGEAMTEGLRDYCEQRFDTVRSGYGASDLTIGIGGETNLSVWLRRAIAADDDLRAAVLGPDETRLPMIFQYNPLETYLETTPERELVCTLTSTSVLAPKLRYNIGDEALLLTWSDLQTIVSSRPEWSGPAQAAFAKERMKLPLLFVYGRADATISFMGANIYPQDVENGLYADASAAASIAAFTLALEDDPAAAADAVAGVDQQPVVHILLRPGHGLDEVQRAQFAQTCRAGLVTYLARVSRDFAQSLEESERTADIRIELHEEGQGPFADDTARIKRVYLQRAPSPAEAQQPSRADREADHG</sequence>
<dbReference type="RefSeq" id="WP_006592085.1">
    <property type="nucleotide sequence ID" value="NZ_BAHD01000022.1"/>
</dbReference>
<evidence type="ECO:0008006" key="4">
    <source>
        <dbReference type="Google" id="ProtNLM"/>
    </source>
</evidence>
<evidence type="ECO:0000256" key="1">
    <source>
        <dbReference type="SAM" id="MobiDB-lite"/>
    </source>
</evidence>
<accession>K6VH70</accession>
<dbReference type="InterPro" id="IPR042099">
    <property type="entry name" value="ANL_N_sf"/>
</dbReference>
<feature type="region of interest" description="Disordered" evidence="1">
    <location>
        <begin position="1"/>
        <end position="35"/>
    </location>
</feature>
<dbReference type="EMBL" id="BAHD01000022">
    <property type="protein sequence ID" value="GAB95553.1"/>
    <property type="molecule type" value="Genomic_DNA"/>
</dbReference>
<gene>
    <name evidence="2" type="ORF">KILIM_022_00380</name>
</gene>
<keyword evidence="3" id="KW-1185">Reference proteome</keyword>
<dbReference type="eggNOG" id="COG1541">
    <property type="taxonomic scope" value="Bacteria"/>
</dbReference>
<dbReference type="PANTHER" id="PTHR43845">
    <property type="entry name" value="BLR5969 PROTEIN"/>
    <property type="match status" value="1"/>
</dbReference>
<dbReference type="SUPFAM" id="SSF56801">
    <property type="entry name" value="Acetyl-CoA synthetase-like"/>
    <property type="match status" value="1"/>
</dbReference>